<keyword evidence="16" id="KW-1185">Reference proteome</keyword>
<evidence type="ECO:0000256" key="3">
    <source>
        <dbReference type="ARBA" id="ARBA00022679"/>
    </source>
</evidence>
<keyword evidence="2 12" id="KW-0639">Primosome</keyword>
<sequence length="654" mass="75352">MISRFSIEQVFETARVEEVIGDFVNLKKSGSNFKGLSPFSDERSPSFVVSPVKQIWKDFSSGKGGNAVTFLMEHEHFTYPEAIKYLARKYNIEIEETEQTNEQKEEANERESLYLVNEFANTYFQKILHKTDQGKSIGLSYFKERGFTDDTIKTFNLGYSLDEWQGFTDEALKKGYQIQFLEKTGLTIVKEEKRFDRFKGRVMFPIHSMSGRILGFGGRILGADKKAAKYMNSPESEVYHKSKILYGLFHAKQAIAKEDNCYLVEGYTDVIQFHQTGIRNVVASSGTALSPEQVRLINRLTKNITVLFDGDAAGLRASVRGIDLILEQGMNVKVCSFPKGDDPDSFARQNTLEELSVYLEENAKDFIQFKASLLVEDAKNDPIKKADTIREIVNSIAKIPDPIKREIYIRECSNIMDISEQVLFTTLAQINKKDTQDPGKQQRPEQRAFDVVRTEQPSKKINHQYELELKIIEILLLYGNETEQFEDLVMKEDEKSGDLKLEPVIHEAKVFEKIYLDLQEDEMQFSDEGFKNLYYVIIDALHQAKEFQLKDFINKLDQNMANEVTTILMNDERYSLHDWERNHIIPKEKKETIAQLVTQTILSLRCFLIDQKVVEYQTDITRPDVNTISIMEDVRDYLRLKTLLSKKLGKVVGG</sequence>
<keyword evidence="1 12" id="KW-0240">DNA-directed RNA polymerase</keyword>
<evidence type="ECO:0000256" key="10">
    <source>
        <dbReference type="ARBA" id="ARBA00023125"/>
    </source>
</evidence>
<evidence type="ECO:0000313" key="15">
    <source>
        <dbReference type="EMBL" id="MBJ7880262.1"/>
    </source>
</evidence>
<dbReference type="Pfam" id="PF08275">
    <property type="entry name" value="DNAG_N"/>
    <property type="match status" value="1"/>
</dbReference>
<dbReference type="GO" id="GO:0005737">
    <property type="term" value="C:cytoplasm"/>
    <property type="evidence" value="ECO:0007669"/>
    <property type="project" value="TreeGrafter"/>
</dbReference>
<evidence type="ECO:0000256" key="7">
    <source>
        <dbReference type="ARBA" id="ARBA00022771"/>
    </source>
</evidence>
<proteinExistence type="inferred from homology"/>
<evidence type="ECO:0000256" key="8">
    <source>
        <dbReference type="ARBA" id="ARBA00022833"/>
    </source>
</evidence>
<dbReference type="EMBL" id="JAEHJZ010000010">
    <property type="protein sequence ID" value="MBJ7880262.1"/>
    <property type="molecule type" value="Genomic_DNA"/>
</dbReference>
<keyword evidence="5 12" id="KW-0235">DNA replication</keyword>
<keyword evidence="4 12" id="KW-0548">Nucleotidyltransferase</keyword>
<dbReference type="SMART" id="SM00493">
    <property type="entry name" value="TOPRIM"/>
    <property type="match status" value="1"/>
</dbReference>
<dbReference type="GO" id="GO:0006269">
    <property type="term" value="P:DNA replication, synthesis of primer"/>
    <property type="evidence" value="ECO:0007669"/>
    <property type="project" value="UniProtKB-UniRule"/>
</dbReference>
<dbReference type="InterPro" id="IPR050219">
    <property type="entry name" value="DnaG_primase"/>
</dbReference>
<dbReference type="PIRSF" id="PIRSF002811">
    <property type="entry name" value="DnaG"/>
    <property type="match status" value="1"/>
</dbReference>
<reference evidence="15 16" key="1">
    <citation type="submission" date="2020-09" db="EMBL/GenBank/DDBJ databases">
        <title>Draft genome of Gelidibacter salicanalis PAMC21136.</title>
        <authorList>
            <person name="Park H."/>
        </authorList>
    </citation>
    <scope>NUCLEOTIDE SEQUENCE [LARGE SCALE GENOMIC DNA]</scope>
    <source>
        <strain evidence="15 16">PAMC21136</strain>
    </source>
</reference>
<dbReference type="Gene3D" id="3.90.580.10">
    <property type="entry name" value="Zinc finger, CHC2-type domain"/>
    <property type="match status" value="1"/>
</dbReference>
<dbReference type="InterPro" id="IPR013264">
    <property type="entry name" value="DNAG_N"/>
</dbReference>
<evidence type="ECO:0000256" key="6">
    <source>
        <dbReference type="ARBA" id="ARBA00022723"/>
    </source>
</evidence>
<dbReference type="Pfam" id="PF10410">
    <property type="entry name" value="DnaB_bind"/>
    <property type="match status" value="1"/>
</dbReference>
<comment type="similarity">
    <text evidence="12 13">Belongs to the DnaG primase family.</text>
</comment>
<protein>
    <recommendedName>
        <fullName evidence="12 13">DNA primase</fullName>
        <ecNumber evidence="12">2.7.7.101</ecNumber>
    </recommendedName>
</protein>
<dbReference type="PANTHER" id="PTHR30313">
    <property type="entry name" value="DNA PRIMASE"/>
    <property type="match status" value="1"/>
</dbReference>
<dbReference type="CDD" id="cd03364">
    <property type="entry name" value="TOPRIM_DnaG_primases"/>
    <property type="match status" value="1"/>
</dbReference>
<dbReference type="InterPro" id="IPR030846">
    <property type="entry name" value="DnaG_bac"/>
</dbReference>
<dbReference type="NCBIfam" id="TIGR01391">
    <property type="entry name" value="dnaG"/>
    <property type="match status" value="1"/>
</dbReference>
<keyword evidence="11 12" id="KW-0804">Transcription</keyword>
<comment type="caution">
    <text evidence="15">The sequence shown here is derived from an EMBL/GenBank/DDBJ whole genome shotgun (WGS) entry which is preliminary data.</text>
</comment>
<feature type="domain" description="Toprim" evidence="14">
    <location>
        <begin position="259"/>
        <end position="340"/>
    </location>
</feature>
<dbReference type="AlphaFoldDB" id="A0A934NKF1"/>
<dbReference type="GO" id="GO:1990077">
    <property type="term" value="C:primosome complex"/>
    <property type="evidence" value="ECO:0007669"/>
    <property type="project" value="UniProtKB-KW"/>
</dbReference>
<dbReference type="EC" id="2.7.7.101" evidence="12"/>
<dbReference type="GO" id="GO:0003677">
    <property type="term" value="F:DNA binding"/>
    <property type="evidence" value="ECO:0007669"/>
    <property type="project" value="UniProtKB-KW"/>
</dbReference>
<dbReference type="InterPro" id="IPR037068">
    <property type="entry name" value="DNA_primase_core_N_sf"/>
</dbReference>
<comment type="subunit">
    <text evidence="12">Monomer. Interacts with DnaB.</text>
</comment>
<dbReference type="GO" id="GO:0000428">
    <property type="term" value="C:DNA-directed RNA polymerase complex"/>
    <property type="evidence" value="ECO:0007669"/>
    <property type="project" value="UniProtKB-KW"/>
</dbReference>
<dbReference type="GO" id="GO:0003899">
    <property type="term" value="F:DNA-directed RNA polymerase activity"/>
    <property type="evidence" value="ECO:0007669"/>
    <property type="project" value="UniProtKB-UniRule"/>
</dbReference>
<dbReference type="PROSITE" id="PS50880">
    <property type="entry name" value="TOPRIM"/>
    <property type="match status" value="1"/>
</dbReference>
<dbReference type="Gene3D" id="3.90.980.10">
    <property type="entry name" value="DNA primase, catalytic core, N-terminal domain"/>
    <property type="match status" value="1"/>
</dbReference>
<gene>
    <name evidence="12" type="primary">dnaG</name>
    <name evidence="15" type="ORF">JEM65_06295</name>
</gene>
<dbReference type="Gene3D" id="3.40.1360.10">
    <property type="match status" value="1"/>
</dbReference>
<dbReference type="InterPro" id="IPR034151">
    <property type="entry name" value="TOPRIM_DnaG_bac"/>
</dbReference>
<evidence type="ECO:0000256" key="1">
    <source>
        <dbReference type="ARBA" id="ARBA00022478"/>
    </source>
</evidence>
<name>A0A934NKF1_9FLAO</name>
<dbReference type="InterPro" id="IPR002694">
    <property type="entry name" value="Znf_CHC2"/>
</dbReference>
<evidence type="ECO:0000313" key="16">
    <source>
        <dbReference type="Proteomes" id="UP000662373"/>
    </source>
</evidence>
<evidence type="ECO:0000256" key="9">
    <source>
        <dbReference type="ARBA" id="ARBA00022842"/>
    </source>
</evidence>
<dbReference type="RefSeq" id="WP_199598086.1">
    <property type="nucleotide sequence ID" value="NZ_JAEHJZ010000010.1"/>
</dbReference>
<keyword evidence="3 12" id="KW-0808">Transferase</keyword>
<dbReference type="SMART" id="SM00400">
    <property type="entry name" value="ZnF_CHCC"/>
    <property type="match status" value="1"/>
</dbReference>
<evidence type="ECO:0000256" key="2">
    <source>
        <dbReference type="ARBA" id="ARBA00022515"/>
    </source>
</evidence>
<keyword evidence="8 13" id="KW-0862">Zinc</keyword>
<keyword evidence="6 13" id="KW-0479">Metal-binding</keyword>
<dbReference type="PANTHER" id="PTHR30313:SF2">
    <property type="entry name" value="DNA PRIMASE"/>
    <property type="match status" value="1"/>
</dbReference>
<evidence type="ECO:0000256" key="13">
    <source>
        <dbReference type="PIRNR" id="PIRNR002811"/>
    </source>
</evidence>
<dbReference type="Pfam" id="PF13155">
    <property type="entry name" value="Toprim_2"/>
    <property type="match status" value="1"/>
</dbReference>
<keyword evidence="9" id="KW-0460">Magnesium</keyword>
<comment type="function">
    <text evidence="12 13">RNA polymerase that catalyzes the synthesis of short RNA molecules used as primers for DNA polymerase during DNA replication.</text>
</comment>
<comment type="caution">
    <text evidence="12">Lacks conserved residue(s) required for the propagation of feature annotation.</text>
</comment>
<keyword evidence="10 12" id="KW-0238">DNA-binding</keyword>
<dbReference type="Pfam" id="PF01807">
    <property type="entry name" value="Zn_ribbon_DnaG"/>
    <property type="match status" value="1"/>
</dbReference>
<dbReference type="InterPro" id="IPR006295">
    <property type="entry name" value="DNA_primase_DnaG"/>
</dbReference>
<evidence type="ECO:0000256" key="4">
    <source>
        <dbReference type="ARBA" id="ARBA00022695"/>
    </source>
</evidence>
<evidence type="ECO:0000256" key="11">
    <source>
        <dbReference type="ARBA" id="ARBA00023163"/>
    </source>
</evidence>
<evidence type="ECO:0000256" key="12">
    <source>
        <dbReference type="HAMAP-Rule" id="MF_00974"/>
    </source>
</evidence>
<dbReference type="InterPro" id="IPR006171">
    <property type="entry name" value="TOPRIM_dom"/>
</dbReference>
<dbReference type="GO" id="GO:0008270">
    <property type="term" value="F:zinc ion binding"/>
    <property type="evidence" value="ECO:0007669"/>
    <property type="project" value="UniProtKB-KW"/>
</dbReference>
<dbReference type="Proteomes" id="UP000662373">
    <property type="component" value="Unassembled WGS sequence"/>
</dbReference>
<comment type="cofactor">
    <cofactor evidence="13">
        <name>Zn(2+)</name>
        <dbReference type="ChEBI" id="CHEBI:29105"/>
    </cofactor>
    <text evidence="13">Binds 1 zinc ion per monomer.</text>
</comment>
<evidence type="ECO:0000256" key="5">
    <source>
        <dbReference type="ARBA" id="ARBA00022705"/>
    </source>
</evidence>
<evidence type="ECO:0000259" key="14">
    <source>
        <dbReference type="PROSITE" id="PS50880"/>
    </source>
</evidence>
<keyword evidence="7" id="KW-0863">Zinc-finger</keyword>
<dbReference type="InterPro" id="IPR019475">
    <property type="entry name" value="DNA_primase_DnaB-bd"/>
</dbReference>
<dbReference type="HAMAP" id="MF_00974">
    <property type="entry name" value="DNA_primase_DnaG"/>
    <property type="match status" value="1"/>
</dbReference>
<accession>A0A934NKF1</accession>
<comment type="catalytic activity">
    <reaction evidence="12">
        <text>ssDNA + n NTP = ssDNA/pppN(pN)n-1 hybrid + (n-1) diphosphate.</text>
        <dbReference type="EC" id="2.7.7.101"/>
    </reaction>
</comment>
<dbReference type="SUPFAM" id="SSF56731">
    <property type="entry name" value="DNA primase core"/>
    <property type="match status" value="1"/>
</dbReference>
<dbReference type="InterPro" id="IPR036977">
    <property type="entry name" value="DNA_primase_Znf_CHC2"/>
</dbReference>
<dbReference type="SUPFAM" id="SSF57783">
    <property type="entry name" value="Zinc beta-ribbon"/>
    <property type="match status" value="1"/>
</dbReference>
<organism evidence="15 16">
    <name type="scientific">Gelidibacter salicanalis</name>
    <dbReference type="NCBI Taxonomy" id="291193"/>
    <lineage>
        <taxon>Bacteria</taxon>
        <taxon>Pseudomonadati</taxon>
        <taxon>Bacteroidota</taxon>
        <taxon>Flavobacteriia</taxon>
        <taxon>Flavobacteriales</taxon>
        <taxon>Flavobacteriaceae</taxon>
        <taxon>Gelidibacter</taxon>
    </lineage>
</organism>